<dbReference type="Ensembl" id="ENSMAMT00000043330.1">
    <property type="protein sequence ID" value="ENSMAMP00000044047.1"/>
    <property type="gene ID" value="ENSMAMG00000025745.1"/>
</dbReference>
<dbReference type="FunFam" id="2.60.40.10:FF:000135">
    <property type="entry name" value="Titin a"/>
    <property type="match status" value="1"/>
</dbReference>
<keyword evidence="2" id="KW-0393">Immunoglobulin domain</keyword>
<feature type="domain" description="Fibronectin type-III" evidence="3">
    <location>
        <begin position="227"/>
        <end position="321"/>
    </location>
</feature>
<dbReference type="GO" id="GO:0045214">
    <property type="term" value="P:sarcomere organization"/>
    <property type="evidence" value="ECO:0007669"/>
    <property type="project" value="TreeGrafter"/>
</dbReference>
<dbReference type="GO" id="GO:0008307">
    <property type="term" value="F:structural constituent of muscle"/>
    <property type="evidence" value="ECO:0007669"/>
    <property type="project" value="TreeGrafter"/>
</dbReference>
<dbReference type="CDD" id="cd00063">
    <property type="entry name" value="FN3"/>
    <property type="match status" value="4"/>
</dbReference>
<organism evidence="4 5">
    <name type="scientific">Mastacembelus armatus</name>
    <name type="common">zig-zag eel</name>
    <dbReference type="NCBI Taxonomy" id="205130"/>
    <lineage>
        <taxon>Eukaryota</taxon>
        <taxon>Metazoa</taxon>
        <taxon>Chordata</taxon>
        <taxon>Craniata</taxon>
        <taxon>Vertebrata</taxon>
        <taxon>Euteleostomi</taxon>
        <taxon>Actinopterygii</taxon>
        <taxon>Neopterygii</taxon>
        <taxon>Teleostei</taxon>
        <taxon>Neoteleostei</taxon>
        <taxon>Acanthomorphata</taxon>
        <taxon>Anabantaria</taxon>
        <taxon>Synbranchiformes</taxon>
        <taxon>Mastacembelidae</taxon>
        <taxon>Mastacembelus</taxon>
    </lineage>
</organism>
<dbReference type="PRINTS" id="PR00014">
    <property type="entry name" value="FNTYPEIII"/>
</dbReference>
<reference evidence="4" key="2">
    <citation type="submission" date="2025-09" db="UniProtKB">
        <authorList>
            <consortium name="Ensembl"/>
        </authorList>
    </citation>
    <scope>IDENTIFICATION</scope>
</reference>
<evidence type="ECO:0000313" key="5">
    <source>
        <dbReference type="Proteomes" id="UP000261640"/>
    </source>
</evidence>
<dbReference type="Pfam" id="PF00041">
    <property type="entry name" value="fn3"/>
    <property type="match status" value="4"/>
</dbReference>
<proteinExistence type="predicted"/>
<dbReference type="SUPFAM" id="SSF49265">
    <property type="entry name" value="Fibronectin type III"/>
    <property type="match status" value="2"/>
</dbReference>
<dbReference type="InParanoid" id="A0A7N9ATS0"/>
<dbReference type="Gene3D" id="2.60.40.10">
    <property type="entry name" value="Immunoglobulins"/>
    <property type="match status" value="4"/>
</dbReference>
<dbReference type="PANTHER" id="PTHR14340:SF13">
    <property type="entry name" value="TITIN"/>
    <property type="match status" value="1"/>
</dbReference>
<dbReference type="FunFam" id="2.60.40.10:FF:000003">
    <property type="entry name" value="Titin isoform E"/>
    <property type="match status" value="1"/>
</dbReference>
<evidence type="ECO:0000313" key="4">
    <source>
        <dbReference type="Ensembl" id="ENSMAMP00000044047.1"/>
    </source>
</evidence>
<dbReference type="SMART" id="SM00060">
    <property type="entry name" value="FN3"/>
    <property type="match status" value="4"/>
</dbReference>
<dbReference type="GeneTree" id="ENSGT01150000286978"/>
<name>A0A7N9ATS0_9TELE</name>
<dbReference type="InterPro" id="IPR003961">
    <property type="entry name" value="FN3_dom"/>
</dbReference>
<keyword evidence="5" id="KW-1185">Reference proteome</keyword>
<dbReference type="PANTHER" id="PTHR14340">
    <property type="entry name" value="MICROFIBRIL-ASSOCIATED GLYCOPROTEIN 3"/>
    <property type="match status" value="1"/>
</dbReference>
<feature type="domain" description="Fibronectin type-III" evidence="3">
    <location>
        <begin position="126"/>
        <end position="221"/>
    </location>
</feature>
<dbReference type="InterPro" id="IPR013783">
    <property type="entry name" value="Ig-like_fold"/>
</dbReference>
<dbReference type="Proteomes" id="UP000261640">
    <property type="component" value="Unplaced"/>
</dbReference>
<dbReference type="InterPro" id="IPR036116">
    <property type="entry name" value="FN3_sf"/>
</dbReference>
<sequence>MLLKNPQHLLILGSRVLQLFRLERHSLLMLHGGWTVSAEKCNLHWNPPLNDGGAGISHYIIEKRETSRVTWTEVETHVEAVSYKVTKLVPGKEYIFRIAAVNKFGIGEFLESDPFIAQNPFTTPSTPSTPTASAVTGDSITLTWERPETDGGSEIDGYILEKRDKEGVRWTKCNRRRLNDLRFRCTGLTEGHYYQFRVLAENAAGVGAPSEPSEYIKVCEATYPPGPPTNPKVTNYSSTTVSLTWSKPVSDGGSRISGYIIEKREKQGIRWVRVNKKPVYDLRVKASGLREACEYEFRVFAENAAGLSEPSLPCPLTLAEDPKFLPSPPAKPTIIDSSRSSITLSWNKPLFDGGAPVTGYKVEFRKSTEEDWTAGVYNTDQTEFTVTGLTSGTEYIFIVRSINKIGISEPSPETDPQVAIEREEEPRFDISTEMRKTLLVKDGTPIIRISIVVASTCKLFKCKVL</sequence>
<evidence type="ECO:0000259" key="3">
    <source>
        <dbReference type="PROSITE" id="PS50853"/>
    </source>
</evidence>
<keyword evidence="1" id="KW-0677">Repeat</keyword>
<reference evidence="4" key="1">
    <citation type="submission" date="2025-08" db="UniProtKB">
        <authorList>
            <consortium name="Ensembl"/>
        </authorList>
    </citation>
    <scope>IDENTIFICATION</scope>
</reference>
<protein>
    <recommendedName>
        <fullName evidence="3">Fibronectin type-III domain-containing protein</fullName>
    </recommendedName>
</protein>
<accession>A0A7N9ATS0</accession>
<evidence type="ECO:0000256" key="1">
    <source>
        <dbReference type="ARBA" id="ARBA00022737"/>
    </source>
</evidence>
<dbReference type="AlphaFoldDB" id="A0A7N9ATS0"/>
<dbReference type="GO" id="GO:0048738">
    <property type="term" value="P:cardiac muscle tissue development"/>
    <property type="evidence" value="ECO:0007669"/>
    <property type="project" value="TreeGrafter"/>
</dbReference>
<evidence type="ECO:0000256" key="2">
    <source>
        <dbReference type="ARBA" id="ARBA00023319"/>
    </source>
</evidence>
<feature type="domain" description="Fibronectin type-III" evidence="3">
    <location>
        <begin position="328"/>
        <end position="421"/>
    </location>
</feature>
<feature type="domain" description="Fibronectin type-III" evidence="3">
    <location>
        <begin position="26"/>
        <end position="120"/>
    </location>
</feature>
<dbReference type="PROSITE" id="PS50853">
    <property type="entry name" value="FN3"/>
    <property type="match status" value="4"/>
</dbReference>
<dbReference type="GO" id="GO:0031430">
    <property type="term" value="C:M band"/>
    <property type="evidence" value="ECO:0007669"/>
    <property type="project" value="TreeGrafter"/>
</dbReference>
<dbReference type="FunFam" id="2.60.40.10:FF:000034">
    <property type="entry name" value="Titin isoform A"/>
    <property type="match status" value="2"/>
</dbReference>